<sequence>AQKALPDKKEVDETAGGRLSLFQDWVACKGNNTAILARHQQTLTEAKNSKVKYGFRGEKYLIDTHGEKKAQKIIARKKQLGLTIEDPEDSDDLLYFVLINIDINNINELKRTTSLEIAGQVDQEILKAFTEEGGVLDPKAMKVGDLTKSAAMQSALNFASMPSQNGKGKGKPKTKKEKNEVKAAQPLDKAKALMSQILKEANSCRDFAFKLRPLEMSEALIGQLQAVEVKLSGEAKALQALIKKKKNKSKHYAKTLAEVEKLKELAKERVDLAKALIRAAEKSPKEKTPKSSSAKGGGFDAVHSGSYSARRLLLKLCSGVYKNQKCWVYSVSSAVCKGPVLQSKLVFCVVRESTNAKPKTNDRIGEVIGWICKCLQSGKYPDKDFDGKEWPSGTCSIQYTKESRAVQLLGYLLTTSNVASTVKMMMFWLADFLYENRQTVGGPKRAMASYTLAMFQRMLDVNGPWLNEADAERTGRYGRTFLLSYQDLANQHRGGDKQNYKVTPKFHSFLHMCLTIERTKRNARYEHVYTDESLMGHLGRIASRTHALSMERATMHRYRALLELCWDVKDETRRREP</sequence>
<dbReference type="Proteomes" id="UP000649617">
    <property type="component" value="Unassembled WGS sequence"/>
</dbReference>
<feature type="region of interest" description="Disordered" evidence="2">
    <location>
        <begin position="160"/>
        <end position="182"/>
    </location>
</feature>
<keyword evidence="1" id="KW-0175">Coiled coil</keyword>
<keyword evidence="4" id="KW-1185">Reference proteome</keyword>
<accession>A0A812PJD9</accession>
<proteinExistence type="predicted"/>
<dbReference type="OrthoDB" id="447689at2759"/>
<evidence type="ECO:0000313" key="3">
    <source>
        <dbReference type="EMBL" id="CAE7360777.1"/>
    </source>
</evidence>
<organism evidence="3 4">
    <name type="scientific">Symbiodinium pilosum</name>
    <name type="common">Dinoflagellate</name>
    <dbReference type="NCBI Taxonomy" id="2952"/>
    <lineage>
        <taxon>Eukaryota</taxon>
        <taxon>Sar</taxon>
        <taxon>Alveolata</taxon>
        <taxon>Dinophyceae</taxon>
        <taxon>Suessiales</taxon>
        <taxon>Symbiodiniaceae</taxon>
        <taxon>Symbiodinium</taxon>
    </lineage>
</organism>
<reference evidence="3" key="1">
    <citation type="submission" date="2021-02" db="EMBL/GenBank/DDBJ databases">
        <authorList>
            <person name="Dougan E. K."/>
            <person name="Rhodes N."/>
            <person name="Thang M."/>
            <person name="Chan C."/>
        </authorList>
    </citation>
    <scope>NUCLEOTIDE SEQUENCE</scope>
</reference>
<feature type="non-terminal residue" evidence="3">
    <location>
        <position position="1"/>
    </location>
</feature>
<feature type="coiled-coil region" evidence="1">
    <location>
        <begin position="256"/>
        <end position="283"/>
    </location>
</feature>
<gene>
    <name evidence="3" type="ORF">SPIL2461_LOCUS8630</name>
</gene>
<evidence type="ECO:0000313" key="4">
    <source>
        <dbReference type="Proteomes" id="UP000649617"/>
    </source>
</evidence>
<dbReference type="AlphaFoldDB" id="A0A812PJD9"/>
<comment type="caution">
    <text evidence="3">The sequence shown here is derived from an EMBL/GenBank/DDBJ whole genome shotgun (WGS) entry which is preliminary data.</text>
</comment>
<name>A0A812PJD9_SYMPI</name>
<evidence type="ECO:0000256" key="2">
    <source>
        <dbReference type="SAM" id="MobiDB-lite"/>
    </source>
</evidence>
<protein>
    <submittedName>
        <fullName evidence="3">Uncharacterized protein</fullName>
    </submittedName>
</protein>
<dbReference type="EMBL" id="CAJNIZ010014362">
    <property type="protein sequence ID" value="CAE7360777.1"/>
    <property type="molecule type" value="Genomic_DNA"/>
</dbReference>
<evidence type="ECO:0000256" key="1">
    <source>
        <dbReference type="SAM" id="Coils"/>
    </source>
</evidence>